<organism evidence="3">
    <name type="scientific">viral metagenome</name>
    <dbReference type="NCBI Taxonomy" id="1070528"/>
    <lineage>
        <taxon>unclassified sequences</taxon>
        <taxon>metagenomes</taxon>
        <taxon>organismal metagenomes</taxon>
    </lineage>
</organism>
<dbReference type="InterPro" id="IPR008921">
    <property type="entry name" value="DNA_pol3_clamp-load_cplx_C"/>
</dbReference>
<evidence type="ECO:0000313" key="3">
    <source>
        <dbReference type="EMBL" id="QHT83107.1"/>
    </source>
</evidence>
<name>A0A6C0HRZ9_9ZZZZ</name>
<sequence length="416" mass="49005">MDLYYEEISNILQQTSMITEIKQKIISFSSRANVKQNLFIYGESGVGKTFLIKKIIKDLGHDILYYNNIDVRNKTAMDNISSEFKGNQNVIQLFHKIKKKIVIVMDDVEHMSNGDKTGIASLTKIVRCKKTKKQQTEESSVNQIICITNSILDKKIKELANGCIQFKLTRPTKAQMTKIINLIMPDKITFLAHILNYTNTNIQKLNSLYTIYIKNKELICDSFFNNVRNNYSSTENKLFTKNIINMNNDNYSLNELDKNVIGLIWHENIVDVFSKLPQSKWLPLYIYFLQNICFADYIDKFIFQKQIWQLTDLTFLIKVVKNMNFYKEFLTKNQQCTLTDVRFTKILTKYSTEYNNYIFLKEFCQNMLIDKNDLFSYFLKNKNVKIETLITTLEKYDVCSLNINRIFKFLDKLLIE</sequence>
<dbReference type="SUPFAM" id="SSF48019">
    <property type="entry name" value="post-AAA+ oligomerization domain-like"/>
    <property type="match status" value="1"/>
</dbReference>
<dbReference type="InterPro" id="IPR003959">
    <property type="entry name" value="ATPase_AAA_core"/>
</dbReference>
<protein>
    <recommendedName>
        <fullName evidence="2">AAA+ ATPase domain-containing protein</fullName>
    </recommendedName>
</protein>
<dbReference type="SUPFAM" id="SSF52540">
    <property type="entry name" value="P-loop containing nucleoside triphosphate hydrolases"/>
    <property type="match status" value="1"/>
</dbReference>
<dbReference type="GO" id="GO:0016887">
    <property type="term" value="F:ATP hydrolysis activity"/>
    <property type="evidence" value="ECO:0007669"/>
    <property type="project" value="InterPro"/>
</dbReference>
<dbReference type="CDD" id="cd00009">
    <property type="entry name" value="AAA"/>
    <property type="match status" value="1"/>
</dbReference>
<dbReference type="EMBL" id="MN740006">
    <property type="protein sequence ID" value="QHT83107.1"/>
    <property type="molecule type" value="Genomic_DNA"/>
</dbReference>
<dbReference type="InterPro" id="IPR027417">
    <property type="entry name" value="P-loop_NTPase"/>
</dbReference>
<dbReference type="GO" id="GO:0005524">
    <property type="term" value="F:ATP binding"/>
    <property type="evidence" value="ECO:0007669"/>
    <property type="project" value="InterPro"/>
</dbReference>
<keyword evidence="1" id="KW-0235">DNA replication</keyword>
<dbReference type="PANTHER" id="PTHR23389">
    <property type="entry name" value="CHROMOSOME TRANSMISSION FIDELITY FACTOR 18"/>
    <property type="match status" value="1"/>
</dbReference>
<dbReference type="GO" id="GO:0003677">
    <property type="term" value="F:DNA binding"/>
    <property type="evidence" value="ECO:0007669"/>
    <property type="project" value="InterPro"/>
</dbReference>
<evidence type="ECO:0000259" key="2">
    <source>
        <dbReference type="SMART" id="SM00382"/>
    </source>
</evidence>
<dbReference type="SMART" id="SM00382">
    <property type="entry name" value="AAA"/>
    <property type="match status" value="1"/>
</dbReference>
<dbReference type="Pfam" id="PF00004">
    <property type="entry name" value="AAA"/>
    <property type="match status" value="1"/>
</dbReference>
<reference evidence="3" key="1">
    <citation type="journal article" date="2020" name="Nature">
        <title>Giant virus diversity and host interactions through global metagenomics.</title>
        <authorList>
            <person name="Schulz F."/>
            <person name="Roux S."/>
            <person name="Paez-Espino D."/>
            <person name="Jungbluth S."/>
            <person name="Walsh D.A."/>
            <person name="Denef V.J."/>
            <person name="McMahon K.D."/>
            <person name="Konstantinidis K.T."/>
            <person name="Eloe-Fadrosh E.A."/>
            <person name="Kyrpides N.C."/>
            <person name="Woyke T."/>
        </authorList>
    </citation>
    <scope>NUCLEOTIDE SEQUENCE</scope>
    <source>
        <strain evidence="3">GVMAG-M-3300023184-167</strain>
    </source>
</reference>
<proteinExistence type="predicted"/>
<feature type="domain" description="AAA+ ATPase" evidence="2">
    <location>
        <begin position="34"/>
        <end position="172"/>
    </location>
</feature>
<dbReference type="AlphaFoldDB" id="A0A6C0HRZ9"/>
<dbReference type="PANTHER" id="PTHR23389:SF6">
    <property type="entry name" value="REPLICATION FACTOR C SUBUNIT 1"/>
    <property type="match status" value="1"/>
</dbReference>
<dbReference type="InterPro" id="IPR025662">
    <property type="entry name" value="Sigma_54_int_dom_ATP-bd_1"/>
</dbReference>
<accession>A0A6C0HRZ9</accession>
<dbReference type="GO" id="GO:0006260">
    <property type="term" value="P:DNA replication"/>
    <property type="evidence" value="ECO:0007669"/>
    <property type="project" value="UniProtKB-KW"/>
</dbReference>
<dbReference type="PROSITE" id="PS00675">
    <property type="entry name" value="SIGMA54_INTERACT_1"/>
    <property type="match status" value="1"/>
</dbReference>
<dbReference type="InterPro" id="IPR003593">
    <property type="entry name" value="AAA+_ATPase"/>
</dbReference>
<dbReference type="Gene3D" id="3.40.50.300">
    <property type="entry name" value="P-loop containing nucleotide triphosphate hydrolases"/>
    <property type="match status" value="1"/>
</dbReference>
<evidence type="ECO:0000256" key="1">
    <source>
        <dbReference type="ARBA" id="ARBA00022705"/>
    </source>
</evidence>
<dbReference type="GO" id="GO:0005634">
    <property type="term" value="C:nucleus"/>
    <property type="evidence" value="ECO:0007669"/>
    <property type="project" value="TreeGrafter"/>
</dbReference>